<accession>A0A9P8I874</accession>
<dbReference type="AlphaFoldDB" id="A0A9P8I874"/>
<protein>
    <submittedName>
        <fullName evidence="1">Secondary metabolism regulator lae1</fullName>
    </submittedName>
</protein>
<reference evidence="1" key="1">
    <citation type="submission" date="2021-03" db="EMBL/GenBank/DDBJ databases">
        <title>Comparative genomics and phylogenomic investigation of the class Geoglossomycetes provide insights into ecological specialization and systematics.</title>
        <authorList>
            <person name="Melie T."/>
            <person name="Pirro S."/>
            <person name="Miller A.N."/>
            <person name="Quandt A."/>
        </authorList>
    </citation>
    <scope>NUCLEOTIDE SEQUENCE</scope>
    <source>
        <strain evidence="1">CAQ_001_2017</strain>
    </source>
</reference>
<evidence type="ECO:0000313" key="2">
    <source>
        <dbReference type="Proteomes" id="UP000750711"/>
    </source>
</evidence>
<dbReference type="Gene3D" id="3.40.50.150">
    <property type="entry name" value="Vaccinia Virus protein VP39"/>
    <property type="match status" value="1"/>
</dbReference>
<gene>
    <name evidence="1" type="primary">LAE1</name>
    <name evidence="1" type="ORF">GP486_008626</name>
</gene>
<dbReference type="Proteomes" id="UP000750711">
    <property type="component" value="Unassembled WGS sequence"/>
</dbReference>
<dbReference type="InterPro" id="IPR029063">
    <property type="entry name" value="SAM-dependent_MTases_sf"/>
</dbReference>
<sequence length="197" mass="23082">IPRNLRFQLCDYESEWTLGMDSFDLIHIRQACGSVSSWPALYRRIFEEAKTYEQYRHLKPGYGHLEHVEIDFQPRCDEGTLSPELNVVKWYNWLVDATYRSGRCIAYQHSTRQMLQEAGFVDIVETIIRAPYNDWPSDPHEKNIGRWYNLGMTEGLEALSLGPLTRVFKWPAETVRGIIPGVEKEINCKRIHAYNNM</sequence>
<name>A0A9P8I874_9PEZI</name>
<proteinExistence type="predicted"/>
<feature type="non-terminal residue" evidence="1">
    <location>
        <position position="197"/>
    </location>
</feature>
<dbReference type="SUPFAM" id="SSF53335">
    <property type="entry name" value="S-adenosyl-L-methionine-dependent methyltransferases"/>
    <property type="match status" value="1"/>
</dbReference>
<evidence type="ECO:0000313" key="1">
    <source>
        <dbReference type="EMBL" id="KAH0542627.1"/>
    </source>
</evidence>
<dbReference type="EMBL" id="JAGHQM010003622">
    <property type="protein sequence ID" value="KAH0542627.1"/>
    <property type="molecule type" value="Genomic_DNA"/>
</dbReference>
<keyword evidence="2" id="KW-1185">Reference proteome</keyword>
<dbReference type="CDD" id="cd02440">
    <property type="entry name" value="AdoMet_MTases"/>
    <property type="match status" value="1"/>
</dbReference>
<comment type="caution">
    <text evidence="1">The sequence shown here is derived from an EMBL/GenBank/DDBJ whole genome shotgun (WGS) entry which is preliminary data.</text>
</comment>
<organism evidence="1 2">
    <name type="scientific">Trichoglossum hirsutum</name>
    <dbReference type="NCBI Taxonomy" id="265104"/>
    <lineage>
        <taxon>Eukaryota</taxon>
        <taxon>Fungi</taxon>
        <taxon>Dikarya</taxon>
        <taxon>Ascomycota</taxon>
        <taxon>Pezizomycotina</taxon>
        <taxon>Geoglossomycetes</taxon>
        <taxon>Geoglossales</taxon>
        <taxon>Geoglossaceae</taxon>
        <taxon>Trichoglossum</taxon>
    </lineage>
</organism>